<dbReference type="InterPro" id="IPR034003">
    <property type="entry name" value="ABCG_PDR_2"/>
</dbReference>
<proteinExistence type="inferred from homology"/>
<evidence type="ECO:0000256" key="6">
    <source>
        <dbReference type="ARBA" id="ARBA00022840"/>
    </source>
</evidence>
<sequence>MANEFHHRDFPCVNMVPSGQGYANLSFESQICSVVGSETGSAFVNGDNYINKSFDYWNVHKWRNIGILCAFLAFFFPAYVVAAELAKPPRTRGEILVFHHNKCSPRPPKPRSPDAENHVQSRPVVAEKVKSAKQPDDVMVGKDAFHWEVLCYEIEIKGGHRRLLDHVDGWVKPGVSTILMGVSGAGKTTLLDVLATRVTIGVVTGSTMVSGNSTDPSFQHKVGYVQQQDLHLSTMTVREALRFSAVLRESAEVPLSKKLDYVEHVIDTLEMREFADAVIGVPGEGLNVEQRKRLTIGVELAARPQLLIFFDEPTSGKLTTSGQAILCTIHQPSAILFDQFDRLLLIAPGGKTAYFGDLGSGASTLINYFEKNNAPACPAGANPAE</sequence>
<keyword evidence="13" id="KW-1185">Reference proteome</keyword>
<feature type="domain" description="ABC transporter" evidence="11">
    <location>
        <begin position="149"/>
        <end position="374"/>
    </location>
</feature>
<dbReference type="GO" id="GO:0016887">
    <property type="term" value="F:ATP hydrolysis activity"/>
    <property type="evidence" value="ECO:0007669"/>
    <property type="project" value="InterPro"/>
</dbReference>
<dbReference type="GO" id="GO:0016020">
    <property type="term" value="C:membrane"/>
    <property type="evidence" value="ECO:0007669"/>
    <property type="project" value="UniProtKB-SubCell"/>
</dbReference>
<dbReference type="InterPro" id="IPR003593">
    <property type="entry name" value="AAA+_ATPase"/>
</dbReference>
<evidence type="ECO:0000256" key="7">
    <source>
        <dbReference type="ARBA" id="ARBA00022989"/>
    </source>
</evidence>
<evidence type="ECO:0000256" key="5">
    <source>
        <dbReference type="ARBA" id="ARBA00022741"/>
    </source>
</evidence>
<keyword evidence="5" id="KW-0547">Nucleotide-binding</keyword>
<evidence type="ECO:0000256" key="1">
    <source>
        <dbReference type="ARBA" id="ARBA00004141"/>
    </source>
</evidence>
<keyword evidence="7 10" id="KW-1133">Transmembrane helix</keyword>
<evidence type="ECO:0000256" key="3">
    <source>
        <dbReference type="ARBA" id="ARBA00022448"/>
    </source>
</evidence>
<evidence type="ECO:0000256" key="2">
    <source>
        <dbReference type="ARBA" id="ARBA00006012"/>
    </source>
</evidence>
<evidence type="ECO:0000256" key="4">
    <source>
        <dbReference type="ARBA" id="ARBA00022692"/>
    </source>
</evidence>
<dbReference type="Gene3D" id="3.40.50.300">
    <property type="entry name" value="P-loop containing nucleotide triphosphate hydrolases"/>
    <property type="match status" value="1"/>
</dbReference>
<dbReference type="AlphaFoldDB" id="A0A0G4P8J4"/>
<dbReference type="PANTHER" id="PTHR19241">
    <property type="entry name" value="ATP-BINDING CASSETTE TRANSPORTER"/>
    <property type="match status" value="1"/>
</dbReference>
<organism evidence="12 13">
    <name type="scientific">Penicillium camemberti (strain FM 013)</name>
    <dbReference type="NCBI Taxonomy" id="1429867"/>
    <lineage>
        <taxon>Eukaryota</taxon>
        <taxon>Fungi</taxon>
        <taxon>Dikarya</taxon>
        <taxon>Ascomycota</taxon>
        <taxon>Pezizomycotina</taxon>
        <taxon>Eurotiomycetes</taxon>
        <taxon>Eurotiomycetidae</taxon>
        <taxon>Eurotiales</taxon>
        <taxon>Aspergillaceae</taxon>
        <taxon>Penicillium</taxon>
    </lineage>
</organism>
<keyword evidence="4 10" id="KW-0812">Transmembrane</keyword>
<dbReference type="EMBL" id="HG793141">
    <property type="protein sequence ID" value="CRL22625.1"/>
    <property type="molecule type" value="Genomic_DNA"/>
</dbReference>
<dbReference type="InterPro" id="IPR003439">
    <property type="entry name" value="ABC_transporter-like_ATP-bd"/>
</dbReference>
<evidence type="ECO:0000259" key="11">
    <source>
        <dbReference type="PROSITE" id="PS50893"/>
    </source>
</evidence>
<evidence type="ECO:0000256" key="10">
    <source>
        <dbReference type="SAM" id="Phobius"/>
    </source>
</evidence>
<dbReference type="Pfam" id="PF06422">
    <property type="entry name" value="PDR_CDR"/>
    <property type="match status" value="1"/>
</dbReference>
<dbReference type="InterPro" id="IPR027417">
    <property type="entry name" value="P-loop_NTPase"/>
</dbReference>
<evidence type="ECO:0000256" key="8">
    <source>
        <dbReference type="ARBA" id="ARBA00023136"/>
    </source>
</evidence>
<keyword evidence="8 10" id="KW-0472">Membrane</keyword>
<evidence type="ECO:0000256" key="9">
    <source>
        <dbReference type="SAM" id="MobiDB-lite"/>
    </source>
</evidence>
<keyword evidence="3" id="KW-0813">Transport</keyword>
<protein>
    <submittedName>
        <fullName evidence="12">ATPase, AAA+ type, core</fullName>
    </submittedName>
</protein>
<feature type="compositionally biased region" description="Basic and acidic residues" evidence="9">
    <location>
        <begin position="111"/>
        <end position="122"/>
    </location>
</feature>
<dbReference type="Pfam" id="PF00005">
    <property type="entry name" value="ABC_tran"/>
    <property type="match status" value="1"/>
</dbReference>
<accession>A0A0G4P8J4</accession>
<dbReference type="FunFam" id="3.40.50.300:FF:000054">
    <property type="entry name" value="ABC multidrug transporter atrF"/>
    <property type="match status" value="1"/>
</dbReference>
<keyword evidence="6" id="KW-0067">ATP-binding</keyword>
<evidence type="ECO:0000313" key="13">
    <source>
        <dbReference type="Proteomes" id="UP000053732"/>
    </source>
</evidence>
<feature type="region of interest" description="Disordered" evidence="9">
    <location>
        <begin position="102"/>
        <end position="122"/>
    </location>
</feature>
<dbReference type="GO" id="GO:0005524">
    <property type="term" value="F:ATP binding"/>
    <property type="evidence" value="ECO:0007669"/>
    <property type="project" value="UniProtKB-KW"/>
</dbReference>
<dbReference type="Proteomes" id="UP000053732">
    <property type="component" value="Unassembled WGS sequence"/>
</dbReference>
<dbReference type="SMART" id="SM00382">
    <property type="entry name" value="AAA"/>
    <property type="match status" value="1"/>
</dbReference>
<dbReference type="InterPro" id="IPR010929">
    <property type="entry name" value="PDR_CDR_ABC"/>
</dbReference>
<evidence type="ECO:0000313" key="12">
    <source>
        <dbReference type="EMBL" id="CRL22625.1"/>
    </source>
</evidence>
<feature type="transmembrane region" description="Helical" evidence="10">
    <location>
        <begin position="62"/>
        <end position="82"/>
    </location>
</feature>
<name>A0A0G4P8J4_PENC3</name>
<comment type="similarity">
    <text evidence="2">Belongs to the ABC transporter superfamily. ABCG family. PDR (TC 3.A.1.205) subfamily.</text>
</comment>
<gene>
    <name evidence="12" type="ORF">PCAMFM013_S008g000054</name>
</gene>
<comment type="subcellular location">
    <subcellularLocation>
        <location evidence="1">Membrane</location>
        <topology evidence="1">Multi-pass membrane protein</topology>
    </subcellularLocation>
</comment>
<dbReference type="CDD" id="cd03232">
    <property type="entry name" value="ABCG_PDR_domain2"/>
    <property type="match status" value="1"/>
</dbReference>
<dbReference type="PROSITE" id="PS50893">
    <property type="entry name" value="ABC_TRANSPORTER_2"/>
    <property type="match status" value="1"/>
</dbReference>
<dbReference type="STRING" id="1429867.A0A0G4P8J4"/>
<dbReference type="SUPFAM" id="SSF52540">
    <property type="entry name" value="P-loop containing nucleoside triphosphate hydrolases"/>
    <property type="match status" value="1"/>
</dbReference>
<dbReference type="GO" id="GO:0042626">
    <property type="term" value="F:ATPase-coupled transmembrane transporter activity"/>
    <property type="evidence" value="ECO:0007669"/>
    <property type="project" value="InterPro"/>
</dbReference>
<reference evidence="12 13" key="1">
    <citation type="journal article" date="2014" name="Nat. Commun.">
        <title>Multiple recent horizontal transfers of a large genomic region in cheese making fungi.</title>
        <authorList>
            <person name="Cheeseman K."/>
            <person name="Ropars J."/>
            <person name="Renault P."/>
            <person name="Dupont J."/>
            <person name="Gouzy J."/>
            <person name="Branca A."/>
            <person name="Abraham A.L."/>
            <person name="Ceppi M."/>
            <person name="Conseiller E."/>
            <person name="Debuchy R."/>
            <person name="Malagnac F."/>
            <person name="Goarin A."/>
            <person name="Silar P."/>
            <person name="Lacoste S."/>
            <person name="Sallet E."/>
            <person name="Bensimon A."/>
            <person name="Giraud T."/>
            <person name="Brygoo Y."/>
        </authorList>
    </citation>
    <scope>NUCLEOTIDE SEQUENCE [LARGE SCALE GENOMIC DNA]</scope>
    <source>
        <strain evidence="13">FM 013</strain>
    </source>
</reference>